<reference evidence="2" key="1">
    <citation type="submission" date="2021-01" db="EMBL/GenBank/DDBJ databases">
        <authorList>
            <person name="Corre E."/>
            <person name="Pelletier E."/>
            <person name="Niang G."/>
            <person name="Scheremetjew M."/>
            <person name="Finn R."/>
            <person name="Kale V."/>
            <person name="Holt S."/>
            <person name="Cochrane G."/>
            <person name="Meng A."/>
            <person name="Brown T."/>
            <person name="Cohen L."/>
        </authorList>
    </citation>
    <scope>NUCLEOTIDE SEQUENCE</scope>
    <source>
        <strain evidence="2">CCMP325</strain>
    </source>
</reference>
<keyword evidence="1" id="KW-0812">Transmembrane</keyword>
<feature type="transmembrane region" description="Helical" evidence="1">
    <location>
        <begin position="12"/>
        <end position="32"/>
    </location>
</feature>
<protein>
    <submittedName>
        <fullName evidence="2">Uncharacterized protein</fullName>
    </submittedName>
</protein>
<sequence>MRWKAQNRHSEWNFMIGIAAVIAVTLCAIATVSSSTRKVALQSSGTWNKQGGQIWGNHYSPANGMKKEIRANGQELNALSRTGIQLPPARSNNIRVFSGKMLCAAGESSCVHPCDAFYTITEEPIPEDCKCKCVSPNPHDFYSEGSTICTCPGSPISPENDLFPYADGEGPASRNHTAVQEEEETGMATSAPYAGASLSMRGRMSRPVHGGHRYPVLRRGYAPWMSQWPRRDTRYGRIALPAIQTRDADLVMPSEPRFGPLGSWWQPRPRQGLWVGSPPPYLPPDGDYPGGSTGIPMDGYLAFETGYAEEPYHGIYAPMQEAGISS</sequence>
<evidence type="ECO:0000313" key="2">
    <source>
        <dbReference type="EMBL" id="CAD8465570.1"/>
    </source>
</evidence>
<dbReference type="EMBL" id="HBEO01000291">
    <property type="protein sequence ID" value="CAD8465570.1"/>
    <property type="molecule type" value="Transcribed_RNA"/>
</dbReference>
<gene>
    <name evidence="2" type="ORF">HPHI1048_LOCUS208</name>
</gene>
<dbReference type="AlphaFoldDB" id="A0A7S0DUZ3"/>
<evidence type="ECO:0000256" key="1">
    <source>
        <dbReference type="SAM" id="Phobius"/>
    </source>
</evidence>
<name>A0A7S0DUZ3_9CRYP</name>
<keyword evidence="1" id="KW-1133">Transmembrane helix</keyword>
<organism evidence="2">
    <name type="scientific">Hanusia phi</name>
    <dbReference type="NCBI Taxonomy" id="3032"/>
    <lineage>
        <taxon>Eukaryota</taxon>
        <taxon>Cryptophyceae</taxon>
        <taxon>Pyrenomonadales</taxon>
        <taxon>Geminigeraceae</taxon>
        <taxon>Hanusia</taxon>
    </lineage>
</organism>
<keyword evidence="1" id="KW-0472">Membrane</keyword>
<accession>A0A7S0DUZ3</accession>
<proteinExistence type="predicted"/>